<dbReference type="Proteomes" id="UP000321049">
    <property type="component" value="Unassembled WGS sequence"/>
</dbReference>
<evidence type="ECO:0000256" key="3">
    <source>
        <dbReference type="SAM" id="Phobius"/>
    </source>
</evidence>
<sequence length="332" mass="32081">MTVTHRPRGRALLLGAPLVALLSAAAVAVAPSVAWADPGTPVPLGAGASFVVLAEAGVTNTGATTLGGDIGSFATTSITGAGTITQASGVNRGGDLVTQQAKIDLVTAYDAASSQTPDPLGGVELGGLTLEPGVYDTGGVIELNGNLTLDANGDPEAVFVFHSTATLLAGAASSITFIDGATACNLYWRVPSSADIMAGSQFAGTILAEATIAFRAGATLTGRAMSQSGQVTLITNTITLPACSTASTGSTGGTGAGALLAGPVVTAPGSTRAAPGVPAAPQVPVVPRGGIATGDGSSLAGPATTGPTSVAVVVVGLVGGALLVARARRTTR</sequence>
<dbReference type="EMBL" id="BJWH01000016">
    <property type="protein sequence ID" value="GEL99306.1"/>
    <property type="molecule type" value="Genomic_DNA"/>
</dbReference>
<evidence type="ECO:0000256" key="2">
    <source>
        <dbReference type="ARBA" id="ARBA00022729"/>
    </source>
</evidence>
<name>A0A511JMV5_9CELL</name>
<evidence type="ECO:0008006" key="7">
    <source>
        <dbReference type="Google" id="ProtNLM"/>
    </source>
</evidence>
<evidence type="ECO:0000313" key="6">
    <source>
        <dbReference type="Proteomes" id="UP000321049"/>
    </source>
</evidence>
<organism evidence="5 6">
    <name type="scientific">Cellulomonas terrae</name>
    <dbReference type="NCBI Taxonomy" id="311234"/>
    <lineage>
        <taxon>Bacteria</taxon>
        <taxon>Bacillati</taxon>
        <taxon>Actinomycetota</taxon>
        <taxon>Actinomycetes</taxon>
        <taxon>Micrococcales</taxon>
        <taxon>Cellulomonadaceae</taxon>
        <taxon>Cellulomonas</taxon>
    </lineage>
</organism>
<keyword evidence="3" id="KW-0812">Transmembrane</keyword>
<feature type="transmembrane region" description="Helical" evidence="3">
    <location>
        <begin position="306"/>
        <end position="325"/>
    </location>
</feature>
<dbReference type="AlphaFoldDB" id="A0A511JMV5"/>
<feature type="signal peptide" evidence="4">
    <location>
        <begin position="1"/>
        <end position="36"/>
    </location>
</feature>
<keyword evidence="3" id="KW-0472">Membrane</keyword>
<keyword evidence="2 4" id="KW-0732">Signal</keyword>
<dbReference type="InterPro" id="IPR021884">
    <property type="entry name" value="Ice-bd_prot"/>
</dbReference>
<comment type="similarity">
    <text evidence="1">Belongs to the ice-binding protein family.</text>
</comment>
<evidence type="ECO:0000256" key="1">
    <source>
        <dbReference type="ARBA" id="ARBA00005445"/>
    </source>
</evidence>
<dbReference type="Pfam" id="PF11999">
    <property type="entry name" value="Ice_binding"/>
    <property type="match status" value="1"/>
</dbReference>
<evidence type="ECO:0000313" key="5">
    <source>
        <dbReference type="EMBL" id="GEL99306.1"/>
    </source>
</evidence>
<protein>
    <recommendedName>
        <fullName evidence="7">Sortase</fullName>
    </recommendedName>
</protein>
<comment type="caution">
    <text evidence="5">The sequence shown here is derived from an EMBL/GenBank/DDBJ whole genome shotgun (WGS) entry which is preliminary data.</text>
</comment>
<gene>
    <name evidence="5" type="ORF">CTE05_28530</name>
</gene>
<evidence type="ECO:0000256" key="4">
    <source>
        <dbReference type="SAM" id="SignalP"/>
    </source>
</evidence>
<dbReference type="RefSeq" id="WP_186814870.1">
    <property type="nucleotide sequence ID" value="NZ_BJWH01000016.1"/>
</dbReference>
<proteinExistence type="inferred from homology"/>
<accession>A0A511JMV5</accession>
<keyword evidence="3" id="KW-1133">Transmembrane helix</keyword>
<reference evidence="5 6" key="1">
    <citation type="submission" date="2019-07" db="EMBL/GenBank/DDBJ databases">
        <title>Whole genome shotgun sequence of Cellulomonas terrae NBRC 100819.</title>
        <authorList>
            <person name="Hosoyama A."/>
            <person name="Uohara A."/>
            <person name="Ohji S."/>
            <person name="Ichikawa N."/>
        </authorList>
    </citation>
    <scope>NUCLEOTIDE SEQUENCE [LARGE SCALE GENOMIC DNA]</scope>
    <source>
        <strain evidence="5 6">NBRC 100819</strain>
    </source>
</reference>
<feature type="chain" id="PRO_5021825891" description="Sortase" evidence="4">
    <location>
        <begin position="37"/>
        <end position="332"/>
    </location>
</feature>
<keyword evidence="6" id="KW-1185">Reference proteome</keyword>